<feature type="chain" id="PRO_5006042756" description="Tetratricopeptide repeat protein" evidence="1">
    <location>
        <begin position="33"/>
        <end position="177"/>
    </location>
</feature>
<dbReference type="SUPFAM" id="SSF48452">
    <property type="entry name" value="TPR-like"/>
    <property type="match status" value="1"/>
</dbReference>
<evidence type="ECO:0000313" key="3">
    <source>
        <dbReference type="Proteomes" id="UP000061382"/>
    </source>
</evidence>
<sequence>MLTLSKPNTKVPMGKLLPFLFLIIIFSGNVSAQNTKYPPVAANDSSYFNAADKAEDEKDLPKAIYYHTKAISIAKPNSGEMKRSLVYRGVDKFFVGDVTGAIDDLEQALKMKVTNSSIYGMVDNNHIEGKFNALAWFILGDCYTTKDFNDAACFCYSKAGELGYEKAYKRISTYCNK</sequence>
<feature type="signal peptide" evidence="1">
    <location>
        <begin position="1"/>
        <end position="32"/>
    </location>
</feature>
<proteinExistence type="predicted"/>
<dbReference type="InterPro" id="IPR011990">
    <property type="entry name" value="TPR-like_helical_dom_sf"/>
</dbReference>
<gene>
    <name evidence="2" type="ORF">DC20_07920</name>
</gene>
<dbReference type="AlphaFoldDB" id="A0A0P0CNZ6"/>
<evidence type="ECO:0000256" key="1">
    <source>
        <dbReference type="SAM" id="SignalP"/>
    </source>
</evidence>
<dbReference type="EMBL" id="CP012643">
    <property type="protein sequence ID" value="ALI98918.1"/>
    <property type="molecule type" value="Genomic_DNA"/>
</dbReference>
<accession>A0A0P0CNZ6</accession>
<dbReference type="KEGG" id="rti:DC20_07920"/>
<keyword evidence="3" id="KW-1185">Reference proteome</keyword>
<keyword evidence="1" id="KW-0732">Signal</keyword>
<protein>
    <recommendedName>
        <fullName evidence="4">Tetratricopeptide repeat protein</fullName>
    </recommendedName>
</protein>
<dbReference type="Gene3D" id="1.25.40.10">
    <property type="entry name" value="Tetratricopeptide repeat domain"/>
    <property type="match status" value="1"/>
</dbReference>
<organism evidence="2 3">
    <name type="scientific">Rufibacter tibetensis</name>
    <dbReference type="NCBI Taxonomy" id="512763"/>
    <lineage>
        <taxon>Bacteria</taxon>
        <taxon>Pseudomonadati</taxon>
        <taxon>Bacteroidota</taxon>
        <taxon>Cytophagia</taxon>
        <taxon>Cytophagales</taxon>
        <taxon>Hymenobacteraceae</taxon>
        <taxon>Rufibacter</taxon>
    </lineage>
</organism>
<dbReference type="STRING" id="512763.DC20_07920"/>
<evidence type="ECO:0008006" key="4">
    <source>
        <dbReference type="Google" id="ProtNLM"/>
    </source>
</evidence>
<evidence type="ECO:0000313" key="2">
    <source>
        <dbReference type="EMBL" id="ALI98918.1"/>
    </source>
</evidence>
<dbReference type="PATRIC" id="fig|512763.3.peg.1743"/>
<name>A0A0P0CNZ6_9BACT</name>
<reference evidence="2 3" key="1">
    <citation type="submission" date="2015-08" db="EMBL/GenBank/DDBJ databases">
        <title>Complete genome sequence of Rufibacter tibetensis strain 1351t, a radiation-resistant bacterium from tibet plateau.</title>
        <authorList>
            <person name="Dai J."/>
        </authorList>
    </citation>
    <scope>NUCLEOTIDE SEQUENCE [LARGE SCALE GENOMIC DNA]</scope>
    <source>
        <strain evidence="2 3">1351</strain>
    </source>
</reference>
<dbReference type="Proteomes" id="UP000061382">
    <property type="component" value="Chromosome"/>
</dbReference>